<dbReference type="InterPro" id="IPR021852">
    <property type="entry name" value="DUF3456"/>
</dbReference>
<evidence type="ECO:0000256" key="2">
    <source>
        <dbReference type="SAM" id="SignalP"/>
    </source>
</evidence>
<organism evidence="4 5">
    <name type="scientific">Oryzias sinensis</name>
    <name type="common">Chinese medaka</name>
    <dbReference type="NCBI Taxonomy" id="183150"/>
    <lineage>
        <taxon>Eukaryota</taxon>
        <taxon>Metazoa</taxon>
        <taxon>Chordata</taxon>
        <taxon>Craniata</taxon>
        <taxon>Vertebrata</taxon>
        <taxon>Euteleostomi</taxon>
        <taxon>Actinopterygii</taxon>
        <taxon>Neopterygii</taxon>
        <taxon>Teleostei</taxon>
        <taxon>Neoteleostei</taxon>
        <taxon>Acanthomorphata</taxon>
        <taxon>Ovalentaria</taxon>
        <taxon>Atherinomorphae</taxon>
        <taxon>Beloniformes</taxon>
        <taxon>Adrianichthyidae</taxon>
        <taxon>Oryziinae</taxon>
        <taxon>Oryzias</taxon>
    </lineage>
</organism>
<feature type="signal peptide" evidence="2">
    <location>
        <begin position="1"/>
        <end position="17"/>
    </location>
</feature>
<keyword evidence="2" id="KW-0732">Signal</keyword>
<reference evidence="4" key="2">
    <citation type="submission" date="2025-09" db="UniProtKB">
        <authorList>
            <consortium name="Ensembl"/>
        </authorList>
    </citation>
    <scope>IDENTIFICATION</scope>
</reference>
<reference evidence="4" key="1">
    <citation type="submission" date="2025-08" db="UniProtKB">
        <authorList>
            <consortium name="Ensembl"/>
        </authorList>
    </citation>
    <scope>IDENTIFICATION</scope>
</reference>
<dbReference type="InterPro" id="IPR042415">
    <property type="entry name" value="CNPY"/>
</dbReference>
<sequence>MQCKWGFSLIYCLSCRAIVDELNYSISQVDPRKTIDIGGFRVNPDGSVKNKQVQCTGV</sequence>
<dbReference type="Proteomes" id="UP000694383">
    <property type="component" value="Unplaced"/>
</dbReference>
<dbReference type="GeneTree" id="ENSGT01050000246288"/>
<comment type="similarity">
    <text evidence="1">Belongs to the canopy family.</text>
</comment>
<dbReference type="PANTHER" id="PTHR13341">
    <property type="entry name" value="MIR-INTERACTING SAPOSIN-LIKE PROTEIN"/>
    <property type="match status" value="1"/>
</dbReference>
<dbReference type="Ensembl" id="ENSOSIT00000002961.1">
    <property type="protein sequence ID" value="ENSOSIP00000002757.1"/>
    <property type="gene ID" value="ENSOSIG00000001714.1"/>
</dbReference>
<dbReference type="Pfam" id="PF11938">
    <property type="entry name" value="DUF3456"/>
    <property type="match status" value="1"/>
</dbReference>
<name>A0A8C7WT16_9TELE</name>
<evidence type="ECO:0000313" key="4">
    <source>
        <dbReference type="Ensembl" id="ENSOSIP00000002757.1"/>
    </source>
</evidence>
<keyword evidence="5" id="KW-1185">Reference proteome</keyword>
<feature type="chain" id="PRO_5034822373" description="DUF3456 domain-containing protein" evidence="2">
    <location>
        <begin position="18"/>
        <end position="58"/>
    </location>
</feature>
<evidence type="ECO:0000259" key="3">
    <source>
        <dbReference type="Pfam" id="PF11938"/>
    </source>
</evidence>
<dbReference type="AlphaFoldDB" id="A0A8C7WT16"/>
<protein>
    <recommendedName>
        <fullName evidence="3">DUF3456 domain-containing protein</fullName>
    </recommendedName>
</protein>
<feature type="domain" description="DUF3456" evidence="3">
    <location>
        <begin position="11"/>
        <end position="54"/>
    </location>
</feature>
<proteinExistence type="inferred from homology"/>
<dbReference type="PANTHER" id="PTHR13341:SF4">
    <property type="entry name" value="CANOPY FGF SIGNALING REGULATOR 1"/>
    <property type="match status" value="1"/>
</dbReference>
<accession>A0A8C7WT16</accession>
<evidence type="ECO:0000256" key="1">
    <source>
        <dbReference type="ARBA" id="ARBA00007285"/>
    </source>
</evidence>
<dbReference type="GO" id="GO:0005783">
    <property type="term" value="C:endoplasmic reticulum"/>
    <property type="evidence" value="ECO:0007669"/>
    <property type="project" value="TreeGrafter"/>
</dbReference>
<evidence type="ECO:0000313" key="5">
    <source>
        <dbReference type="Proteomes" id="UP000694383"/>
    </source>
</evidence>